<dbReference type="PROSITE" id="PS51677">
    <property type="entry name" value="NODB"/>
    <property type="match status" value="1"/>
</dbReference>
<name>A0A4U8Z1X9_METTU</name>
<keyword evidence="4" id="KW-0732">Signal</keyword>
<dbReference type="GO" id="GO:0016810">
    <property type="term" value="F:hydrolase activity, acting on carbon-nitrogen (but not peptide) bonds"/>
    <property type="evidence" value="ECO:0007669"/>
    <property type="project" value="InterPro"/>
</dbReference>
<dbReference type="SUPFAM" id="SSF88713">
    <property type="entry name" value="Glycoside hydrolase/deacetylase"/>
    <property type="match status" value="1"/>
</dbReference>
<evidence type="ECO:0000256" key="5">
    <source>
        <dbReference type="ARBA" id="ARBA00032976"/>
    </source>
</evidence>
<dbReference type="Gene3D" id="3.20.20.370">
    <property type="entry name" value="Glycoside hydrolase/deacetylase"/>
    <property type="match status" value="1"/>
</dbReference>
<dbReference type="RefSeq" id="WP_166795924.1">
    <property type="nucleotide sequence ID" value="NZ_CP139089.1"/>
</dbReference>
<dbReference type="PANTHER" id="PTHR34216">
    <property type="match status" value="1"/>
</dbReference>
<dbReference type="Pfam" id="PF01522">
    <property type="entry name" value="Polysacc_deac_1"/>
    <property type="match status" value="1"/>
</dbReference>
<dbReference type="InterPro" id="IPR051398">
    <property type="entry name" value="Polysacch_Deacetylase"/>
</dbReference>
<evidence type="ECO:0000313" key="7">
    <source>
        <dbReference type="EMBL" id="VFU09329.1"/>
    </source>
</evidence>
<sequence>MNYSVLRGASEALHKIGADALIGRQYKGVGAIIMGHSVVQDVADLVDPGIQISRGFLERIIKYYIENDIDIISLDAAIERLSTGNTKQFVCFTFDDGYRNNLMVALPLFRKYNKPLTIYVTTAFLERRIDHWLGALREIIRGHDQDRLGLGGKVFRTSTSKHKTVAFRHILRCIEKGEIDVEEIHQLARHKNISAQQVLDADALNSAELQELSAEPLVEIGGHTDSHPHLAQLSLDAARAEILANASYLADITNSAVRHFAYPYGDVKSCGAREFALCKELGFRSATTTRLGGLFPAHLEHNTSLPRIRLNGACESIGFMECQRNGAIAAIQTRFGDPVVIA</sequence>
<comment type="function">
    <text evidence="1">Is involved in generating a small heat-stable compound (Nod), an acylated oligomer of N-acetylglucosamine, that stimulates mitosis in various plant protoplasts.</text>
</comment>
<dbReference type="EMBL" id="LR536450">
    <property type="protein sequence ID" value="VFU09329.1"/>
    <property type="molecule type" value="Genomic_DNA"/>
</dbReference>
<dbReference type="AlphaFoldDB" id="A0A4U8Z1X9"/>
<proteinExistence type="inferred from homology"/>
<feature type="domain" description="NodB homology" evidence="6">
    <location>
        <begin position="88"/>
        <end position="342"/>
    </location>
</feature>
<organism evidence="7 8">
    <name type="scientific">Methylocella tundrae</name>
    <dbReference type="NCBI Taxonomy" id="227605"/>
    <lineage>
        <taxon>Bacteria</taxon>
        <taxon>Pseudomonadati</taxon>
        <taxon>Pseudomonadota</taxon>
        <taxon>Alphaproteobacteria</taxon>
        <taxon>Hyphomicrobiales</taxon>
        <taxon>Beijerinckiaceae</taxon>
        <taxon>Methylocella</taxon>
    </lineage>
</organism>
<dbReference type="InterPro" id="IPR002509">
    <property type="entry name" value="NODB_dom"/>
</dbReference>
<dbReference type="KEGG" id="mtun:MTUNDRAET4_2442"/>
<dbReference type="PANTHER" id="PTHR34216:SF7">
    <property type="entry name" value="POLY-BETA-1,6-N-ACETYL-D-GLUCOSAMINE N-DEACETYLASE"/>
    <property type="match status" value="1"/>
</dbReference>
<evidence type="ECO:0000256" key="1">
    <source>
        <dbReference type="ARBA" id="ARBA00003236"/>
    </source>
</evidence>
<dbReference type="Proteomes" id="UP000294360">
    <property type="component" value="Chromosome"/>
</dbReference>
<accession>A0A4U8Z1X9</accession>
<evidence type="ECO:0000259" key="6">
    <source>
        <dbReference type="PROSITE" id="PS51677"/>
    </source>
</evidence>
<gene>
    <name evidence="7" type="ORF">MTUNDRAET4_2442</name>
</gene>
<comment type="similarity">
    <text evidence="2">Belongs to the polysaccharide deacetylase family.</text>
</comment>
<evidence type="ECO:0000256" key="2">
    <source>
        <dbReference type="ARBA" id="ARBA00010973"/>
    </source>
</evidence>
<evidence type="ECO:0000256" key="4">
    <source>
        <dbReference type="ARBA" id="ARBA00022729"/>
    </source>
</evidence>
<protein>
    <recommendedName>
        <fullName evidence="3">Chitooligosaccharide deacetylase</fullName>
    </recommendedName>
    <alternativeName>
        <fullName evidence="5">Nodulation protein B</fullName>
    </alternativeName>
</protein>
<dbReference type="InterPro" id="IPR011330">
    <property type="entry name" value="Glyco_hydro/deAcase_b/a-brl"/>
</dbReference>
<dbReference type="GO" id="GO:0005975">
    <property type="term" value="P:carbohydrate metabolic process"/>
    <property type="evidence" value="ECO:0007669"/>
    <property type="project" value="InterPro"/>
</dbReference>
<evidence type="ECO:0000313" key="8">
    <source>
        <dbReference type="Proteomes" id="UP000294360"/>
    </source>
</evidence>
<reference evidence="7 8" key="1">
    <citation type="submission" date="2019-03" db="EMBL/GenBank/DDBJ databases">
        <authorList>
            <person name="Kox A.R. M."/>
        </authorList>
    </citation>
    <scope>NUCLEOTIDE SEQUENCE [LARGE SCALE GENOMIC DNA]</scope>
    <source>
        <strain evidence="7">MTUNDRAET4 annotated genome</strain>
    </source>
</reference>
<evidence type="ECO:0000256" key="3">
    <source>
        <dbReference type="ARBA" id="ARBA00020071"/>
    </source>
</evidence>